<keyword evidence="9" id="KW-1185">Reference proteome</keyword>
<accession>A0A0D2AFA9</accession>
<name>A0A0D2AFA9_EXOME</name>
<dbReference type="GeneID" id="27319160"/>
<dbReference type="RefSeq" id="XP_016229157.1">
    <property type="nucleotide sequence ID" value="XM_016365508.1"/>
</dbReference>
<dbReference type="HOGENOM" id="CLU_015492_0_0_1"/>
<dbReference type="InterPro" id="IPR045863">
    <property type="entry name" value="CorA_TM1_TM2"/>
</dbReference>
<dbReference type="SUPFAM" id="SSF144083">
    <property type="entry name" value="Magnesium transport protein CorA, transmembrane region"/>
    <property type="match status" value="1"/>
</dbReference>
<feature type="compositionally biased region" description="Low complexity" evidence="6">
    <location>
        <begin position="849"/>
        <end position="859"/>
    </location>
</feature>
<evidence type="ECO:0000256" key="7">
    <source>
        <dbReference type="SAM" id="Phobius"/>
    </source>
</evidence>
<reference evidence="8 9" key="1">
    <citation type="submission" date="2015-01" db="EMBL/GenBank/DDBJ databases">
        <title>The Genome Sequence of Exophiala mesophila CBS40295.</title>
        <authorList>
            <consortium name="The Broad Institute Genomics Platform"/>
            <person name="Cuomo C."/>
            <person name="de Hoog S."/>
            <person name="Gorbushina A."/>
            <person name="Stielow B."/>
            <person name="Teixiera M."/>
            <person name="Abouelleil A."/>
            <person name="Chapman S.B."/>
            <person name="Priest M."/>
            <person name="Young S.K."/>
            <person name="Wortman J."/>
            <person name="Nusbaum C."/>
            <person name="Birren B."/>
        </authorList>
    </citation>
    <scope>NUCLEOTIDE SEQUENCE [LARGE SCALE GENOMIC DNA]</scope>
    <source>
        <strain evidence="8 9">CBS 40295</strain>
    </source>
</reference>
<comment type="subcellular location">
    <subcellularLocation>
        <location evidence="1">Membrane</location>
        <topology evidence="1">Multi-pass membrane protein</topology>
    </subcellularLocation>
</comment>
<evidence type="ECO:0000256" key="5">
    <source>
        <dbReference type="SAM" id="Coils"/>
    </source>
</evidence>
<feature type="transmembrane region" description="Helical" evidence="7">
    <location>
        <begin position="618"/>
        <end position="636"/>
    </location>
</feature>
<evidence type="ECO:0000256" key="1">
    <source>
        <dbReference type="ARBA" id="ARBA00004141"/>
    </source>
</evidence>
<evidence type="ECO:0000313" key="8">
    <source>
        <dbReference type="EMBL" id="KIV97583.1"/>
    </source>
</evidence>
<feature type="compositionally biased region" description="Polar residues" evidence="6">
    <location>
        <begin position="917"/>
        <end position="930"/>
    </location>
</feature>
<feature type="compositionally biased region" description="Polar residues" evidence="6">
    <location>
        <begin position="79"/>
        <end position="99"/>
    </location>
</feature>
<feature type="compositionally biased region" description="Polar residues" evidence="6">
    <location>
        <begin position="113"/>
        <end position="124"/>
    </location>
</feature>
<feature type="compositionally biased region" description="Polar residues" evidence="6">
    <location>
        <begin position="874"/>
        <end position="886"/>
    </location>
</feature>
<evidence type="ECO:0000256" key="3">
    <source>
        <dbReference type="ARBA" id="ARBA00022989"/>
    </source>
</evidence>
<dbReference type="VEuPathDB" id="FungiDB:PV10_01315"/>
<feature type="region of interest" description="Disordered" evidence="6">
    <location>
        <begin position="61"/>
        <end position="138"/>
    </location>
</feature>
<sequence>MTSFAQFSDHSPTDPLDEQTIPPMAAMAVDQATLVQLIQQLEADRKAYLSTFEKVNETLSRALHGQQPDPYEVRPGIVNRSTMSSEGSLQVTATDQSLLSPKRPHSTTRRQSEITTQPNKNSIFTGDDSSDSDSNDESFFVQQTLPPYQFDEEDLIVHLRTHNWDKYSRFMLQDLLDNVSILSNFGIFHKDRHLHLTGANHQHADIYHVSTDGAPLRHSRGDSEEGPLATWEALKCINTDNSRKLAVGRIIVLREPPSSLLAALHLTMKDHFDMDSIYRLLIDDDTPTRAITKGFLKKDHRRQRSIVFVFKYHTVVGEGRAPLPWQSHDDNIEERKGDSIALSTCSAVVALSLAGRPSHTLRRNSRKTKSIVGQIYDPFAPWHVLSIQAFPDWKSSVETHNTNHHYVNGPDAFLVTLLAEYRDAVKRFKEVHRQITHLATPPNKSIFDSALRDELLFENDQYTYSRRYFWASQTLGVLSNEIKDMINAYRETFSEDFWTGEHKTLFPGTKEQSSKYGNWRKKLSHTRKQFEKEIQNLEEVLKMFSHQQKEIRGLREWLFSGTSVFESRDAVGQAKITVEQGYNIRLLTMVTLFYLPLQTVTSIFGMTNMPEDDGYLPFALATLGICIPTYLIIVVVNNPEKVRYIVTTVELAIASLFSCAIPKQKVDKLKKKIEHQREKQLDSQPGHTQRRPMIRKTATATHASFEARLSADMALDPIRHASQSIVNGTRRMSQSLSHHLPAGRGGAGRKFLGHLVHTSDKMPKVTESDIVPPPHEPDMYSNSLDTPSTPPLAAFGRYNRTSTIPIDELTYSNPRRSQTGLSSLTVPNTSPSILYPEGIIARDMERSATLSPTSHLSPGTTPPPSLGGRRTRSNDVNGSATAQHAPSPTHLPVVDRSLLRRWTDWYSPLERSARVSRVNTPETPSPKEQV</sequence>
<feature type="region of interest" description="Disordered" evidence="6">
    <location>
        <begin position="848"/>
        <end position="892"/>
    </location>
</feature>
<dbReference type="AlphaFoldDB" id="A0A0D2AFA9"/>
<dbReference type="Pfam" id="PF01544">
    <property type="entry name" value="CorA"/>
    <property type="match status" value="1"/>
</dbReference>
<dbReference type="GO" id="GO:0046873">
    <property type="term" value="F:metal ion transmembrane transporter activity"/>
    <property type="evidence" value="ECO:0007669"/>
    <property type="project" value="InterPro"/>
</dbReference>
<dbReference type="OMA" id="HADIYHV"/>
<proteinExistence type="predicted"/>
<gene>
    <name evidence="8" type="ORF">PV10_01315</name>
</gene>
<dbReference type="OrthoDB" id="5430750at2759"/>
<evidence type="ECO:0000256" key="4">
    <source>
        <dbReference type="ARBA" id="ARBA00023136"/>
    </source>
</evidence>
<dbReference type="EMBL" id="KN847520">
    <property type="protein sequence ID" value="KIV97583.1"/>
    <property type="molecule type" value="Genomic_DNA"/>
</dbReference>
<evidence type="ECO:0000313" key="9">
    <source>
        <dbReference type="Proteomes" id="UP000054302"/>
    </source>
</evidence>
<dbReference type="InterPro" id="IPR002523">
    <property type="entry name" value="MgTranspt_CorA/ZnTranspt_ZntB"/>
</dbReference>
<feature type="region of interest" description="Disordered" evidence="6">
    <location>
        <begin position="910"/>
        <end position="930"/>
    </location>
</feature>
<keyword evidence="3 7" id="KW-1133">Transmembrane helix</keyword>
<feature type="coiled-coil region" evidence="5">
    <location>
        <begin position="520"/>
        <end position="547"/>
    </location>
</feature>
<dbReference type="GO" id="GO:0016020">
    <property type="term" value="C:membrane"/>
    <property type="evidence" value="ECO:0007669"/>
    <property type="project" value="UniProtKB-SubCell"/>
</dbReference>
<keyword evidence="5" id="KW-0175">Coiled coil</keyword>
<keyword evidence="4 7" id="KW-0472">Membrane</keyword>
<dbReference type="Proteomes" id="UP000054302">
    <property type="component" value="Unassembled WGS sequence"/>
</dbReference>
<evidence type="ECO:0000256" key="6">
    <source>
        <dbReference type="SAM" id="MobiDB-lite"/>
    </source>
</evidence>
<evidence type="ECO:0000256" key="2">
    <source>
        <dbReference type="ARBA" id="ARBA00022692"/>
    </source>
</evidence>
<organism evidence="8 9">
    <name type="scientific">Exophiala mesophila</name>
    <name type="common">Black yeast-like fungus</name>
    <dbReference type="NCBI Taxonomy" id="212818"/>
    <lineage>
        <taxon>Eukaryota</taxon>
        <taxon>Fungi</taxon>
        <taxon>Dikarya</taxon>
        <taxon>Ascomycota</taxon>
        <taxon>Pezizomycotina</taxon>
        <taxon>Eurotiomycetes</taxon>
        <taxon>Chaetothyriomycetidae</taxon>
        <taxon>Chaetothyriales</taxon>
        <taxon>Herpotrichiellaceae</taxon>
        <taxon>Exophiala</taxon>
    </lineage>
</organism>
<protein>
    <submittedName>
        <fullName evidence="8">Uncharacterized protein</fullName>
    </submittedName>
</protein>
<keyword evidence="2 7" id="KW-0812">Transmembrane</keyword>
<dbReference type="Gene3D" id="1.20.58.340">
    <property type="entry name" value="Magnesium transport protein CorA, transmembrane region"/>
    <property type="match status" value="1"/>
</dbReference>